<sequence length="160" mass="16838">MMLAILIICSQVTIPLPGIPLTLQTFAIGMIATLLPLSDCLLTILTYLLIGTIGLPVFSNFSGGLPVLLSPLGGYLIGFLIYGLITSCILGLTTRTTVTICLANLLGASSQLVIGALWLIPTNHLTLSQAITIGVAPFVIPGILKLFLVVIVAQRLKVNQ</sequence>
<dbReference type="AlphaFoldDB" id="A0A2J6NLX8"/>
<evidence type="ECO:0000313" key="11">
    <source>
        <dbReference type="Proteomes" id="UP000239920"/>
    </source>
</evidence>
<keyword evidence="6 9" id="KW-1133">Transmembrane helix</keyword>
<dbReference type="Gene3D" id="1.10.1760.20">
    <property type="match status" value="1"/>
</dbReference>
<dbReference type="InterPro" id="IPR003784">
    <property type="entry name" value="BioY"/>
</dbReference>
<dbReference type="Proteomes" id="UP000239920">
    <property type="component" value="Unassembled WGS sequence"/>
</dbReference>
<evidence type="ECO:0000256" key="5">
    <source>
        <dbReference type="ARBA" id="ARBA00022692"/>
    </source>
</evidence>
<evidence type="ECO:0000256" key="4">
    <source>
        <dbReference type="ARBA" id="ARBA00022475"/>
    </source>
</evidence>
<dbReference type="Pfam" id="PF02632">
    <property type="entry name" value="BioY"/>
    <property type="match status" value="1"/>
</dbReference>
<proteinExistence type="inferred from homology"/>
<dbReference type="GO" id="GO:0005886">
    <property type="term" value="C:plasma membrane"/>
    <property type="evidence" value="ECO:0007669"/>
    <property type="project" value="UniProtKB-SubCell"/>
</dbReference>
<evidence type="ECO:0000256" key="1">
    <source>
        <dbReference type="ARBA" id="ARBA00004651"/>
    </source>
</evidence>
<comment type="similarity">
    <text evidence="2 8">Belongs to the BioY family.</text>
</comment>
<evidence type="ECO:0000256" key="3">
    <source>
        <dbReference type="ARBA" id="ARBA00022448"/>
    </source>
</evidence>
<feature type="transmembrane region" description="Helical" evidence="9">
    <location>
        <begin position="126"/>
        <end position="153"/>
    </location>
</feature>
<dbReference type="PANTHER" id="PTHR34295">
    <property type="entry name" value="BIOTIN TRANSPORTER BIOY"/>
    <property type="match status" value="1"/>
</dbReference>
<name>A0A2J6NLX8_9LACO</name>
<evidence type="ECO:0000256" key="8">
    <source>
        <dbReference type="PIRNR" id="PIRNR016661"/>
    </source>
</evidence>
<dbReference type="PIRSF" id="PIRSF016661">
    <property type="entry name" value="BioY"/>
    <property type="match status" value="1"/>
</dbReference>
<gene>
    <name evidence="10" type="ORF">CK797_06490</name>
</gene>
<keyword evidence="3 8" id="KW-0813">Transport</keyword>
<evidence type="ECO:0000256" key="6">
    <source>
        <dbReference type="ARBA" id="ARBA00022989"/>
    </source>
</evidence>
<keyword evidence="5 9" id="KW-0812">Transmembrane</keyword>
<feature type="transmembrane region" description="Helical" evidence="9">
    <location>
        <begin position="75"/>
        <end position="93"/>
    </location>
</feature>
<keyword evidence="7 8" id="KW-0472">Membrane</keyword>
<dbReference type="OrthoDB" id="9803495at2"/>
<comment type="caution">
    <text evidence="10">The sequence shown here is derived from an EMBL/GenBank/DDBJ whole genome shotgun (WGS) entry which is preliminary data.</text>
</comment>
<feature type="transmembrane region" description="Helical" evidence="9">
    <location>
        <begin position="100"/>
        <end position="120"/>
    </location>
</feature>
<comment type="subcellular location">
    <subcellularLocation>
        <location evidence="1 8">Cell membrane</location>
        <topology evidence="1 8">Multi-pass membrane protein</topology>
    </subcellularLocation>
</comment>
<organism evidence="10 11">
    <name type="scientific">Limosilactobacillus pontis</name>
    <dbReference type="NCBI Taxonomy" id="35787"/>
    <lineage>
        <taxon>Bacteria</taxon>
        <taxon>Bacillati</taxon>
        <taxon>Bacillota</taxon>
        <taxon>Bacilli</taxon>
        <taxon>Lactobacillales</taxon>
        <taxon>Lactobacillaceae</taxon>
        <taxon>Limosilactobacillus</taxon>
    </lineage>
</organism>
<evidence type="ECO:0000313" key="10">
    <source>
        <dbReference type="EMBL" id="PMB82313.1"/>
    </source>
</evidence>
<evidence type="ECO:0000256" key="7">
    <source>
        <dbReference type="ARBA" id="ARBA00023136"/>
    </source>
</evidence>
<dbReference type="EMBL" id="PNFV01000007">
    <property type="protein sequence ID" value="PMB82313.1"/>
    <property type="molecule type" value="Genomic_DNA"/>
</dbReference>
<evidence type="ECO:0000256" key="2">
    <source>
        <dbReference type="ARBA" id="ARBA00010692"/>
    </source>
</evidence>
<dbReference type="GO" id="GO:0015225">
    <property type="term" value="F:biotin transmembrane transporter activity"/>
    <property type="evidence" value="ECO:0007669"/>
    <property type="project" value="UniProtKB-UniRule"/>
</dbReference>
<protein>
    <recommendedName>
        <fullName evidence="8">Biotin transporter</fullName>
    </recommendedName>
</protein>
<evidence type="ECO:0000256" key="9">
    <source>
        <dbReference type="SAM" id="Phobius"/>
    </source>
</evidence>
<accession>A0A2J6NLX8</accession>
<reference evidence="10 11" key="1">
    <citation type="submission" date="2017-09" db="EMBL/GenBank/DDBJ databases">
        <title>Bacterial strain isolated from the female urinary microbiota.</title>
        <authorList>
            <person name="Thomas-White K."/>
            <person name="Kumar N."/>
            <person name="Forster S."/>
            <person name="Putonti C."/>
            <person name="Lawley T."/>
            <person name="Wolfe A.J."/>
        </authorList>
    </citation>
    <scope>NUCLEOTIDE SEQUENCE [LARGE SCALE GENOMIC DNA]</scope>
    <source>
        <strain evidence="10 11">UMB0683</strain>
    </source>
</reference>
<dbReference type="PANTHER" id="PTHR34295:SF4">
    <property type="entry name" value="BIOTIN TRANSPORTER BIOY-RELATED"/>
    <property type="match status" value="1"/>
</dbReference>
<keyword evidence="4 8" id="KW-1003">Cell membrane</keyword>